<dbReference type="RefSeq" id="WP_379876789.1">
    <property type="nucleotide sequence ID" value="NZ_JBHRTS010000027.1"/>
</dbReference>
<accession>A0ABV7JD21</accession>
<comment type="caution">
    <text evidence="1">The sequence shown here is derived from an EMBL/GenBank/DDBJ whole genome shotgun (WGS) entry which is preliminary data.</text>
</comment>
<dbReference type="InterPro" id="IPR006311">
    <property type="entry name" value="TAT_signal"/>
</dbReference>
<gene>
    <name evidence="1" type="ORF">ACFODZ_17125</name>
</gene>
<sequence length="138" mass="14872">MTEVDDPSKRRTLKRFGVAAGGTAVAGGTGLRLAPRYSPIGRAEAALPAVVAAAGILLASRSLAGHYGDYRGTEEYDRLQRLGLWSQAIRTCLDTQATERQMTNFLLDFTEFSKGRFFAEAAVRALEAVEDDASESEA</sequence>
<reference evidence="2" key="1">
    <citation type="journal article" date="2019" name="Int. J. Syst. Evol. Microbiol.">
        <title>The Global Catalogue of Microorganisms (GCM) 10K type strain sequencing project: providing services to taxonomists for standard genome sequencing and annotation.</title>
        <authorList>
            <consortium name="The Broad Institute Genomics Platform"/>
            <consortium name="The Broad Institute Genome Sequencing Center for Infectious Disease"/>
            <person name="Wu L."/>
            <person name="Ma J."/>
        </authorList>
    </citation>
    <scope>NUCLEOTIDE SEQUENCE [LARGE SCALE GENOMIC DNA]</scope>
    <source>
        <strain evidence="2">KCTC 42953</strain>
    </source>
</reference>
<name>A0ABV7JD21_9GAMM</name>
<organism evidence="1 2">
    <name type="scientific">Marinicella sediminis</name>
    <dbReference type="NCBI Taxonomy" id="1792834"/>
    <lineage>
        <taxon>Bacteria</taxon>
        <taxon>Pseudomonadati</taxon>
        <taxon>Pseudomonadota</taxon>
        <taxon>Gammaproteobacteria</taxon>
        <taxon>Lysobacterales</taxon>
        <taxon>Marinicellaceae</taxon>
        <taxon>Marinicella</taxon>
    </lineage>
</organism>
<proteinExistence type="predicted"/>
<evidence type="ECO:0000313" key="1">
    <source>
        <dbReference type="EMBL" id="MFC3195976.1"/>
    </source>
</evidence>
<protein>
    <submittedName>
        <fullName evidence="1">Uncharacterized protein</fullName>
    </submittedName>
</protein>
<evidence type="ECO:0000313" key="2">
    <source>
        <dbReference type="Proteomes" id="UP001595533"/>
    </source>
</evidence>
<dbReference type="EMBL" id="JBHRTS010000027">
    <property type="protein sequence ID" value="MFC3195976.1"/>
    <property type="molecule type" value="Genomic_DNA"/>
</dbReference>
<keyword evidence="2" id="KW-1185">Reference proteome</keyword>
<dbReference type="Proteomes" id="UP001595533">
    <property type="component" value="Unassembled WGS sequence"/>
</dbReference>
<feature type="non-terminal residue" evidence="1">
    <location>
        <position position="138"/>
    </location>
</feature>
<dbReference type="PROSITE" id="PS51318">
    <property type="entry name" value="TAT"/>
    <property type="match status" value="1"/>
</dbReference>